<dbReference type="KEGG" id="cau:Caur_3826"/>
<feature type="transmembrane region" description="Helical" evidence="1">
    <location>
        <begin position="154"/>
        <end position="172"/>
    </location>
</feature>
<proteinExistence type="predicted"/>
<dbReference type="Proteomes" id="UP000002008">
    <property type="component" value="Chromosome"/>
</dbReference>
<evidence type="ECO:0000256" key="1">
    <source>
        <dbReference type="SAM" id="Phobius"/>
    </source>
</evidence>
<keyword evidence="1" id="KW-1133">Transmembrane helix</keyword>
<accession>A9WCP2</accession>
<keyword evidence="3" id="KW-1185">Reference proteome</keyword>
<sequence>MRDFTSIDDIFSRPRDENIELLKMWAGTTLAFAIVQTGASNLLSSTFFVNLVVAAVVAGVAFVLHELAHRVVARSYGAEAHFIANDRWLLLSIAISFFGLFIAAPGAVWHRGLLTMRQSGIIALAGPVTNLVLSVLFLLLLFPVVILQPPFVDLLVTICYVGFRFNAWIGLFNMIPAGPFDGAKVLAWDWRVFAVTTAVGVGLSFLLSDDLLFTLIQTFVRLL</sequence>
<feature type="transmembrane region" description="Helical" evidence="1">
    <location>
        <begin position="45"/>
        <end position="67"/>
    </location>
</feature>
<protein>
    <submittedName>
        <fullName evidence="2">Peptidase M50</fullName>
    </submittedName>
</protein>
<dbReference type="PATRIC" id="fig|324602.8.peg.4294"/>
<dbReference type="HOGENOM" id="CLU_099718_0_0_0"/>
<gene>
    <name evidence="2" type="ordered locus">Caur_3826</name>
</gene>
<dbReference type="InParanoid" id="A9WCP2"/>
<evidence type="ECO:0000313" key="3">
    <source>
        <dbReference type="Proteomes" id="UP000002008"/>
    </source>
</evidence>
<dbReference type="FunCoup" id="A9WCP2">
    <property type="interactions" value="64"/>
</dbReference>
<dbReference type="STRING" id="324602.Caur_3826"/>
<keyword evidence="1" id="KW-0812">Transmembrane</keyword>
<dbReference type="PANTHER" id="PTHR35864:SF1">
    <property type="entry name" value="ZINC METALLOPROTEASE YWHC-RELATED"/>
    <property type="match status" value="1"/>
</dbReference>
<dbReference type="EnsemblBacteria" id="ABY37004">
    <property type="protein sequence ID" value="ABY37004"/>
    <property type="gene ID" value="Caur_3826"/>
</dbReference>
<dbReference type="EMBL" id="CP000909">
    <property type="protein sequence ID" value="ABY37004.1"/>
    <property type="molecule type" value="Genomic_DNA"/>
</dbReference>
<dbReference type="PANTHER" id="PTHR35864">
    <property type="entry name" value="ZINC METALLOPROTEASE MJ0611-RELATED"/>
    <property type="match status" value="1"/>
</dbReference>
<keyword evidence="1" id="KW-0472">Membrane</keyword>
<evidence type="ECO:0000313" key="2">
    <source>
        <dbReference type="EMBL" id="ABY37004.1"/>
    </source>
</evidence>
<organism evidence="2 3">
    <name type="scientific">Chloroflexus aurantiacus (strain ATCC 29366 / DSM 635 / J-10-fl)</name>
    <dbReference type="NCBI Taxonomy" id="324602"/>
    <lineage>
        <taxon>Bacteria</taxon>
        <taxon>Bacillati</taxon>
        <taxon>Chloroflexota</taxon>
        <taxon>Chloroflexia</taxon>
        <taxon>Chloroflexales</taxon>
        <taxon>Chloroflexineae</taxon>
        <taxon>Chloroflexaceae</taxon>
        <taxon>Chloroflexus</taxon>
    </lineage>
</organism>
<reference evidence="3" key="1">
    <citation type="journal article" date="2011" name="BMC Genomics">
        <title>Complete genome sequence of the filamentous anoxygenic phototrophic bacterium Chloroflexus aurantiacus.</title>
        <authorList>
            <person name="Tang K.H."/>
            <person name="Barry K."/>
            <person name="Chertkov O."/>
            <person name="Dalin E."/>
            <person name="Han C.S."/>
            <person name="Hauser L.J."/>
            <person name="Honchak B.M."/>
            <person name="Karbach L.E."/>
            <person name="Land M.L."/>
            <person name="Lapidus A."/>
            <person name="Larimer F.W."/>
            <person name="Mikhailova N."/>
            <person name="Pitluck S."/>
            <person name="Pierson B.K."/>
            <person name="Blankenship R.E."/>
        </authorList>
    </citation>
    <scope>NUCLEOTIDE SEQUENCE [LARGE SCALE GENOMIC DNA]</scope>
    <source>
        <strain evidence="3">ATCC 29366 / DSM 635 / J-10-fl</strain>
    </source>
</reference>
<dbReference type="InterPro" id="IPR052348">
    <property type="entry name" value="Metallopeptidase_M50B"/>
</dbReference>
<dbReference type="AlphaFoldDB" id="A9WCP2"/>
<feature type="transmembrane region" description="Helical" evidence="1">
    <location>
        <begin position="192"/>
        <end position="216"/>
    </location>
</feature>
<name>A9WCP2_CHLAA</name>
<feature type="transmembrane region" description="Helical" evidence="1">
    <location>
        <begin position="21"/>
        <end position="39"/>
    </location>
</feature>
<feature type="transmembrane region" description="Helical" evidence="1">
    <location>
        <begin position="121"/>
        <end position="147"/>
    </location>
</feature>
<feature type="transmembrane region" description="Helical" evidence="1">
    <location>
        <begin position="88"/>
        <end position="109"/>
    </location>
</feature>
<dbReference type="eggNOG" id="COG1994">
    <property type="taxonomic scope" value="Bacteria"/>
</dbReference>